<comment type="caution">
    <text evidence="2">The sequence shown here is derived from an EMBL/GenBank/DDBJ whole genome shotgun (WGS) entry which is preliminary data.</text>
</comment>
<protein>
    <submittedName>
        <fullName evidence="2">RcnB family protein</fullName>
    </submittedName>
</protein>
<dbReference type="InterPro" id="IPR024572">
    <property type="entry name" value="RcnB"/>
</dbReference>
<name>A0A5C6S172_9RHOB</name>
<dbReference type="AlphaFoldDB" id="A0A5C6S172"/>
<dbReference type="OrthoDB" id="7777953at2"/>
<keyword evidence="3" id="KW-1185">Reference proteome</keyword>
<proteinExistence type="predicted"/>
<sequence length="98" mass="10293">MKHTGMLLAVVLFGLGGQVHAADAVGNTSRVPAAAELAEMASPAEWKRGARYSGKGSLVDYRDAGLPTPSKHQIWVRDGESYLLVSSVTGVIASVLSR</sequence>
<evidence type="ECO:0000313" key="2">
    <source>
        <dbReference type="EMBL" id="TXB68597.1"/>
    </source>
</evidence>
<reference evidence="2 3" key="1">
    <citation type="submission" date="2019-08" db="EMBL/GenBank/DDBJ databases">
        <authorList>
            <person name="Ye J."/>
        </authorList>
    </citation>
    <scope>NUCLEOTIDE SEQUENCE [LARGE SCALE GENOMIC DNA]</scope>
    <source>
        <strain evidence="2 3">TK008</strain>
    </source>
</reference>
<dbReference type="Pfam" id="PF11776">
    <property type="entry name" value="RcnB"/>
    <property type="match status" value="1"/>
</dbReference>
<dbReference type="RefSeq" id="WP_147098547.1">
    <property type="nucleotide sequence ID" value="NZ_JBHUFH010000012.1"/>
</dbReference>
<feature type="signal peptide" evidence="1">
    <location>
        <begin position="1"/>
        <end position="21"/>
    </location>
</feature>
<feature type="chain" id="PRO_5022734417" evidence="1">
    <location>
        <begin position="22"/>
        <end position="98"/>
    </location>
</feature>
<accession>A0A5C6S172</accession>
<keyword evidence="1" id="KW-0732">Signal</keyword>
<evidence type="ECO:0000313" key="3">
    <source>
        <dbReference type="Proteomes" id="UP000321562"/>
    </source>
</evidence>
<dbReference type="Gene3D" id="3.10.450.160">
    <property type="entry name" value="inner membrane protein cigr"/>
    <property type="match status" value="1"/>
</dbReference>
<gene>
    <name evidence="2" type="ORF">FQV27_11455</name>
</gene>
<dbReference type="Proteomes" id="UP000321562">
    <property type="component" value="Unassembled WGS sequence"/>
</dbReference>
<dbReference type="EMBL" id="VOPL01000004">
    <property type="protein sequence ID" value="TXB68597.1"/>
    <property type="molecule type" value="Genomic_DNA"/>
</dbReference>
<organism evidence="2 3">
    <name type="scientific">Paracoccus aurantiacus</name>
    <dbReference type="NCBI Taxonomy" id="2599412"/>
    <lineage>
        <taxon>Bacteria</taxon>
        <taxon>Pseudomonadati</taxon>
        <taxon>Pseudomonadota</taxon>
        <taxon>Alphaproteobacteria</taxon>
        <taxon>Rhodobacterales</taxon>
        <taxon>Paracoccaceae</taxon>
        <taxon>Paracoccus</taxon>
    </lineage>
</organism>
<evidence type="ECO:0000256" key="1">
    <source>
        <dbReference type="SAM" id="SignalP"/>
    </source>
</evidence>